<accession>A0ABT7V5P8</accession>
<dbReference type="Proteomes" id="UP001529256">
    <property type="component" value="Unassembled WGS sequence"/>
</dbReference>
<organism evidence="1 2">
    <name type="scientific">Thermophilibacter provencensis</name>
    <dbReference type="NCBI Taxonomy" id="1852386"/>
    <lineage>
        <taxon>Bacteria</taxon>
        <taxon>Bacillati</taxon>
        <taxon>Actinomycetota</taxon>
        <taxon>Coriobacteriia</taxon>
        <taxon>Coriobacteriales</taxon>
        <taxon>Atopobiaceae</taxon>
        <taxon>Thermophilibacter</taxon>
    </lineage>
</organism>
<dbReference type="EMBL" id="JAUDEA010000025">
    <property type="protein sequence ID" value="MDM8271928.1"/>
    <property type="molecule type" value="Genomic_DNA"/>
</dbReference>
<name>A0ABT7V5P8_9ACTN</name>
<evidence type="ECO:0000313" key="2">
    <source>
        <dbReference type="Proteomes" id="UP001529256"/>
    </source>
</evidence>
<reference evidence="1 2" key="3">
    <citation type="submission" date="2023-06" db="EMBL/GenBank/DDBJ databases">
        <authorList>
            <person name="Zeman M."/>
            <person name="Kubasova T."/>
            <person name="Jahodarova E."/>
            <person name="Nykrynova M."/>
            <person name="Rychlik I."/>
        </authorList>
    </citation>
    <scope>NUCLEOTIDE SEQUENCE [LARGE SCALE GENOMIC DNA]</scope>
    <source>
        <strain evidence="1 2">153_Feed</strain>
    </source>
</reference>
<gene>
    <name evidence="1" type="ORF">QUW25_09650</name>
</gene>
<comment type="caution">
    <text evidence="1">The sequence shown here is derived from an EMBL/GenBank/DDBJ whole genome shotgun (WGS) entry which is preliminary data.</text>
</comment>
<evidence type="ECO:0000313" key="1">
    <source>
        <dbReference type="EMBL" id="MDM8271928.1"/>
    </source>
</evidence>
<reference evidence="2" key="1">
    <citation type="submission" date="2023-06" db="EMBL/GenBank/DDBJ databases">
        <title>Identification and characterization of horizontal gene transfer across gut microbiota members of farm animals based on homology search.</title>
        <authorList>
            <person name="Zeman M."/>
            <person name="Kubasova T."/>
            <person name="Jahodarova E."/>
            <person name="Nykrynova M."/>
            <person name="Rychlik I."/>
        </authorList>
    </citation>
    <scope>NUCLEOTIDE SEQUENCE [LARGE SCALE GENOMIC DNA]</scope>
    <source>
        <strain evidence="2">153_Feed</strain>
    </source>
</reference>
<protein>
    <submittedName>
        <fullName evidence="1">Uncharacterized protein</fullName>
    </submittedName>
</protein>
<reference evidence="1 2" key="2">
    <citation type="submission" date="2023-06" db="EMBL/GenBank/DDBJ databases">
        <title>Identification and characterization of horizontal gene transfer across gut microbiota members of farm animals based on homology search.</title>
        <authorList>
            <person name="Schwarzerova J."/>
            <person name="Nykrynova M."/>
            <person name="Jureckova K."/>
            <person name="Cejkova D."/>
            <person name="Rychlik I."/>
        </authorList>
    </citation>
    <scope>NUCLEOTIDE SEQUENCE [LARGE SCALE GENOMIC DNA]</scope>
    <source>
        <strain evidence="1 2">153_Feed</strain>
    </source>
</reference>
<sequence>MTFDDFKNREFRDVLEGMFDAMRDGSHLGGAAMWCDGRRRAVEACDRALARIGDHMARPMGADAARYVELFESREHLTEKDVETALKAYGSDHMAARRIIDHAHELGLVGFDATEDERIHYGFELVRDACSRVSFKEEGGPVEEREGYRFLKVTACDWGNWLQGYESILGSKTGPLHVPPEEVGA</sequence>
<keyword evidence="2" id="KW-1185">Reference proteome</keyword>
<dbReference type="RefSeq" id="WP_289512003.1">
    <property type="nucleotide sequence ID" value="NZ_JAUDEA010000025.1"/>
</dbReference>
<proteinExistence type="predicted"/>